<proteinExistence type="inferred from homology"/>
<feature type="chain" id="PRO_5041432255" description="Beta-xylanase" evidence="14">
    <location>
        <begin position="20"/>
        <end position="455"/>
    </location>
</feature>
<evidence type="ECO:0000256" key="11">
    <source>
        <dbReference type="PROSITE-ProRule" id="PRU10061"/>
    </source>
</evidence>
<evidence type="ECO:0000256" key="9">
    <source>
        <dbReference type="ARBA" id="ARBA00023295"/>
    </source>
</evidence>
<comment type="catalytic activity">
    <reaction evidence="1 12">
        <text>Endohydrolysis of (1-&gt;4)-beta-D-xylosidic linkages in xylans.</text>
        <dbReference type="EC" id="3.2.1.8"/>
    </reaction>
</comment>
<evidence type="ECO:0000313" key="16">
    <source>
        <dbReference type="EMBL" id="KAJ9610780.1"/>
    </source>
</evidence>
<comment type="similarity">
    <text evidence="4 12">Belongs to the glycosyl hydrolase 10 (cellulase F) family.</text>
</comment>
<evidence type="ECO:0000256" key="6">
    <source>
        <dbReference type="ARBA" id="ARBA00022651"/>
    </source>
</evidence>
<comment type="caution">
    <text evidence="16">The sequence shown here is derived from an EMBL/GenBank/DDBJ whole genome shotgun (WGS) entry which is preliminary data.</text>
</comment>
<dbReference type="Gene3D" id="3.20.20.80">
    <property type="entry name" value="Glycosidases"/>
    <property type="match status" value="1"/>
</dbReference>
<name>A0AA38XC75_9EURO</name>
<keyword evidence="17" id="KW-1185">Reference proteome</keyword>
<dbReference type="Pfam" id="PF00331">
    <property type="entry name" value="Glyco_hydro_10"/>
    <property type="match status" value="1"/>
</dbReference>
<dbReference type="InterPro" id="IPR031158">
    <property type="entry name" value="GH10_AS"/>
</dbReference>
<protein>
    <recommendedName>
        <fullName evidence="12">Beta-xylanase</fullName>
        <ecNumber evidence="12">3.2.1.8</ecNumber>
    </recommendedName>
</protein>
<accession>A0AA38XC75</accession>
<dbReference type="SMART" id="SM00633">
    <property type="entry name" value="Glyco_10"/>
    <property type="match status" value="1"/>
</dbReference>
<dbReference type="InterPro" id="IPR017853">
    <property type="entry name" value="GH"/>
</dbReference>
<dbReference type="InterPro" id="IPR044846">
    <property type="entry name" value="GH10"/>
</dbReference>
<evidence type="ECO:0000256" key="3">
    <source>
        <dbReference type="ARBA" id="ARBA00004851"/>
    </source>
</evidence>
<feature type="signal peptide" evidence="14">
    <location>
        <begin position="1"/>
        <end position="19"/>
    </location>
</feature>
<evidence type="ECO:0000256" key="8">
    <source>
        <dbReference type="ARBA" id="ARBA00023277"/>
    </source>
</evidence>
<dbReference type="GO" id="GO:0005576">
    <property type="term" value="C:extracellular region"/>
    <property type="evidence" value="ECO:0007669"/>
    <property type="project" value="UniProtKB-SubCell"/>
</dbReference>
<dbReference type="PROSITE" id="PS00591">
    <property type="entry name" value="GH10_1"/>
    <property type="match status" value="1"/>
</dbReference>
<organism evidence="16 17">
    <name type="scientific">Cladophialophora chaetospira</name>
    <dbReference type="NCBI Taxonomy" id="386627"/>
    <lineage>
        <taxon>Eukaryota</taxon>
        <taxon>Fungi</taxon>
        <taxon>Dikarya</taxon>
        <taxon>Ascomycota</taxon>
        <taxon>Pezizomycotina</taxon>
        <taxon>Eurotiomycetes</taxon>
        <taxon>Chaetothyriomycetidae</taxon>
        <taxon>Chaetothyriales</taxon>
        <taxon>Herpotrichiellaceae</taxon>
        <taxon>Cladophialophora</taxon>
    </lineage>
</organism>
<dbReference type="GO" id="GO:0031176">
    <property type="term" value="F:endo-1,4-beta-xylanase activity"/>
    <property type="evidence" value="ECO:0007669"/>
    <property type="project" value="UniProtKB-EC"/>
</dbReference>
<evidence type="ECO:0000256" key="10">
    <source>
        <dbReference type="ARBA" id="ARBA00023326"/>
    </source>
</evidence>
<dbReference type="PANTHER" id="PTHR31490">
    <property type="entry name" value="GLYCOSYL HYDROLASE"/>
    <property type="match status" value="1"/>
</dbReference>
<keyword evidence="5" id="KW-0964">Secreted</keyword>
<dbReference type="Proteomes" id="UP001172673">
    <property type="component" value="Unassembled WGS sequence"/>
</dbReference>
<comment type="pathway">
    <text evidence="3">Glycan degradation; xylan degradation.</text>
</comment>
<dbReference type="EMBL" id="JAPDRK010000007">
    <property type="protein sequence ID" value="KAJ9610780.1"/>
    <property type="molecule type" value="Genomic_DNA"/>
</dbReference>
<keyword evidence="10 12" id="KW-0624">Polysaccharide degradation</keyword>
<evidence type="ECO:0000256" key="7">
    <source>
        <dbReference type="ARBA" id="ARBA00022801"/>
    </source>
</evidence>
<evidence type="ECO:0000256" key="4">
    <source>
        <dbReference type="ARBA" id="ARBA00007495"/>
    </source>
</evidence>
<keyword evidence="8 12" id="KW-0119">Carbohydrate metabolism</keyword>
<evidence type="ECO:0000259" key="15">
    <source>
        <dbReference type="PROSITE" id="PS51760"/>
    </source>
</evidence>
<keyword evidence="14" id="KW-0732">Signal</keyword>
<keyword evidence="9 12" id="KW-0326">Glycosidase</keyword>
<comment type="subcellular location">
    <subcellularLocation>
        <location evidence="2">Secreted</location>
    </subcellularLocation>
</comment>
<feature type="domain" description="GH10" evidence="15">
    <location>
        <begin position="123"/>
        <end position="445"/>
    </location>
</feature>
<dbReference type="SUPFAM" id="SSF51445">
    <property type="entry name" value="(Trans)glycosidases"/>
    <property type="match status" value="1"/>
</dbReference>
<evidence type="ECO:0000256" key="5">
    <source>
        <dbReference type="ARBA" id="ARBA00022525"/>
    </source>
</evidence>
<sequence>MPSFFSLTAVSALVAVGLANPVAYGPPQGPPQGPPGWNSPQPWGPPGQYTSAPSKPTTTSSVPSKPSTTSSGSAVPTSSGSGGSASSSATSKPSTTSSGPAGPSSSCQGYFEPLAPPYLNDLAVAAGKLWFGSATDQPGTGEDTNILYQTILNDTHIFGQITPANAMKFVSTEPEQNVFNYTGGDIDVAIAKDHGKYLRCHNLVWQNGQLSDFVINGNWSADELSAIMKNHIDNVVGHFGSNCYSWDVVNEALNDVNGSFAPSVWYDTLGPEYFFLAFQYAQEAVAALPAGPKPKLYYNDYNIESPGTKATAAENLIKELQARNIQIDGVGLESHFIVGNTPSRANMTAQKQAFVALGLEVAITELDVRHVQVNATNSTSFAIQAQNYYDSVASCVEVDECIGITVWDFDDQYSWIPGTFPGQGLADLYNADFTRKPAYYSVGEALEGVPCTVCA</sequence>
<evidence type="ECO:0000256" key="1">
    <source>
        <dbReference type="ARBA" id="ARBA00000681"/>
    </source>
</evidence>
<gene>
    <name evidence="16" type="ORF">H2200_005557</name>
</gene>
<keyword evidence="6" id="KW-0858">Xylan degradation</keyword>
<dbReference type="PANTHER" id="PTHR31490:SF35">
    <property type="entry name" value="ENDO-1,4-BETA-XYLANASE"/>
    <property type="match status" value="1"/>
</dbReference>
<keyword evidence="7 12" id="KW-0378">Hydrolase</keyword>
<reference evidence="16" key="1">
    <citation type="submission" date="2022-10" db="EMBL/GenBank/DDBJ databases">
        <title>Culturing micro-colonial fungi from biological soil crusts in the Mojave desert and describing Neophaeococcomyces mojavensis, and introducing the new genera and species Taxawa tesnikishii.</title>
        <authorList>
            <person name="Kurbessoian T."/>
            <person name="Stajich J.E."/>
        </authorList>
    </citation>
    <scope>NUCLEOTIDE SEQUENCE</scope>
    <source>
        <strain evidence="16">TK_41</strain>
    </source>
</reference>
<dbReference type="GO" id="GO:0045493">
    <property type="term" value="P:xylan catabolic process"/>
    <property type="evidence" value="ECO:0007669"/>
    <property type="project" value="UniProtKB-KW"/>
</dbReference>
<dbReference type="EC" id="3.2.1.8" evidence="12"/>
<feature type="region of interest" description="Disordered" evidence="13">
    <location>
        <begin position="20"/>
        <end position="105"/>
    </location>
</feature>
<evidence type="ECO:0000313" key="17">
    <source>
        <dbReference type="Proteomes" id="UP001172673"/>
    </source>
</evidence>
<dbReference type="InterPro" id="IPR001000">
    <property type="entry name" value="GH10_dom"/>
</dbReference>
<evidence type="ECO:0000256" key="13">
    <source>
        <dbReference type="SAM" id="MobiDB-lite"/>
    </source>
</evidence>
<evidence type="ECO:0000256" key="2">
    <source>
        <dbReference type="ARBA" id="ARBA00004613"/>
    </source>
</evidence>
<dbReference type="AlphaFoldDB" id="A0AA38XC75"/>
<dbReference type="PROSITE" id="PS51760">
    <property type="entry name" value="GH10_2"/>
    <property type="match status" value="1"/>
</dbReference>
<feature type="compositionally biased region" description="Low complexity" evidence="13">
    <location>
        <begin position="35"/>
        <end position="105"/>
    </location>
</feature>
<evidence type="ECO:0000256" key="14">
    <source>
        <dbReference type="SAM" id="SignalP"/>
    </source>
</evidence>
<evidence type="ECO:0000256" key="12">
    <source>
        <dbReference type="RuleBase" id="RU361174"/>
    </source>
</evidence>
<feature type="active site" description="Nucleophile" evidence="11">
    <location>
        <position position="365"/>
    </location>
</feature>
<dbReference type="PRINTS" id="PR00134">
    <property type="entry name" value="GLHYDRLASE10"/>
</dbReference>